<feature type="region of interest" description="Disordered" evidence="2">
    <location>
        <begin position="131"/>
        <end position="161"/>
    </location>
</feature>
<evidence type="ECO:0000256" key="2">
    <source>
        <dbReference type="SAM" id="MobiDB-lite"/>
    </source>
</evidence>
<dbReference type="Proteomes" id="UP001374579">
    <property type="component" value="Unassembled WGS sequence"/>
</dbReference>
<accession>A0AAN9GQB4</accession>
<dbReference type="EMBL" id="JBAMIC010000001">
    <property type="protein sequence ID" value="KAK7116191.1"/>
    <property type="molecule type" value="Genomic_DNA"/>
</dbReference>
<organism evidence="4 5">
    <name type="scientific">Littorina saxatilis</name>
    <dbReference type="NCBI Taxonomy" id="31220"/>
    <lineage>
        <taxon>Eukaryota</taxon>
        <taxon>Metazoa</taxon>
        <taxon>Spiralia</taxon>
        <taxon>Lophotrochozoa</taxon>
        <taxon>Mollusca</taxon>
        <taxon>Gastropoda</taxon>
        <taxon>Caenogastropoda</taxon>
        <taxon>Littorinimorpha</taxon>
        <taxon>Littorinoidea</taxon>
        <taxon>Littorinidae</taxon>
        <taxon>Littorina</taxon>
    </lineage>
</organism>
<dbReference type="InterPro" id="IPR001304">
    <property type="entry name" value="C-type_lectin-like"/>
</dbReference>
<dbReference type="PROSITE" id="PS50041">
    <property type="entry name" value="C_TYPE_LECTIN_2"/>
    <property type="match status" value="1"/>
</dbReference>
<feature type="compositionally biased region" description="Basic residues" evidence="2">
    <location>
        <begin position="131"/>
        <end position="147"/>
    </location>
</feature>
<sequence>MVHVQSKSTTRNIKRFLKAQLGRRGLNKARVYTGLLYTHSEGREPYYKGGVDISSSGTGDGWYWHALEGVNLTKLRVDKYTNWADDHRTHKNTGSFIKSCVQLDGSVGMKWVDVHCTIKRRFICEFSAVRKHSGKGKSKKKRKRKQNKGGTKDKGKTEGEE</sequence>
<dbReference type="SUPFAM" id="SSF56436">
    <property type="entry name" value="C-type lectin-like"/>
    <property type="match status" value="1"/>
</dbReference>
<dbReference type="InterPro" id="IPR016186">
    <property type="entry name" value="C-type_lectin-like/link_sf"/>
</dbReference>
<gene>
    <name evidence="4" type="ORF">V1264_001917</name>
</gene>
<dbReference type="InterPro" id="IPR016187">
    <property type="entry name" value="CTDL_fold"/>
</dbReference>
<evidence type="ECO:0000313" key="5">
    <source>
        <dbReference type="Proteomes" id="UP001374579"/>
    </source>
</evidence>
<dbReference type="CDD" id="cd00037">
    <property type="entry name" value="CLECT"/>
    <property type="match status" value="1"/>
</dbReference>
<reference evidence="4 5" key="1">
    <citation type="submission" date="2024-02" db="EMBL/GenBank/DDBJ databases">
        <title>Chromosome-scale genome assembly of the rough periwinkle Littorina saxatilis.</title>
        <authorList>
            <person name="De Jode A."/>
            <person name="Faria R."/>
            <person name="Formenti G."/>
            <person name="Sims Y."/>
            <person name="Smith T.P."/>
            <person name="Tracey A."/>
            <person name="Wood J.M.D."/>
            <person name="Zagrodzka Z.B."/>
            <person name="Johannesson K."/>
            <person name="Butlin R.K."/>
            <person name="Leder E.H."/>
        </authorList>
    </citation>
    <scope>NUCLEOTIDE SEQUENCE [LARGE SCALE GENOMIC DNA]</scope>
    <source>
        <strain evidence="4">Snail1</strain>
        <tissue evidence="4">Muscle</tissue>
    </source>
</reference>
<evidence type="ECO:0000313" key="4">
    <source>
        <dbReference type="EMBL" id="KAK7116191.1"/>
    </source>
</evidence>
<dbReference type="AlphaFoldDB" id="A0AAN9GQB4"/>
<keyword evidence="5" id="KW-1185">Reference proteome</keyword>
<comment type="caution">
    <text evidence="4">The sequence shown here is derived from an EMBL/GenBank/DDBJ whole genome shotgun (WGS) entry which is preliminary data.</text>
</comment>
<protein>
    <recommendedName>
        <fullName evidence="3">C-type lectin domain-containing protein</fullName>
    </recommendedName>
</protein>
<dbReference type="PROSITE" id="PS00615">
    <property type="entry name" value="C_TYPE_LECTIN_1"/>
    <property type="match status" value="1"/>
</dbReference>
<dbReference type="InterPro" id="IPR018378">
    <property type="entry name" value="C-type_lectin_CS"/>
</dbReference>
<keyword evidence="1" id="KW-1015">Disulfide bond</keyword>
<proteinExistence type="predicted"/>
<feature type="domain" description="C-type lectin" evidence="3">
    <location>
        <begin position="1"/>
        <end position="125"/>
    </location>
</feature>
<dbReference type="Pfam" id="PF00059">
    <property type="entry name" value="Lectin_C"/>
    <property type="match status" value="1"/>
</dbReference>
<evidence type="ECO:0000256" key="1">
    <source>
        <dbReference type="ARBA" id="ARBA00023157"/>
    </source>
</evidence>
<evidence type="ECO:0000259" key="3">
    <source>
        <dbReference type="PROSITE" id="PS50041"/>
    </source>
</evidence>
<feature type="compositionally biased region" description="Basic and acidic residues" evidence="2">
    <location>
        <begin position="150"/>
        <end position="161"/>
    </location>
</feature>
<dbReference type="Gene3D" id="3.10.100.10">
    <property type="entry name" value="Mannose-Binding Protein A, subunit A"/>
    <property type="match status" value="1"/>
</dbReference>
<name>A0AAN9GQB4_9CAEN</name>